<dbReference type="RefSeq" id="XP_067921790.1">
    <property type="nucleotide sequence ID" value="XM_068066233.1"/>
</dbReference>
<evidence type="ECO:0000313" key="2">
    <source>
        <dbReference type="EMBL" id="PHJ20099.1"/>
    </source>
</evidence>
<feature type="compositionally biased region" description="Low complexity" evidence="1">
    <location>
        <begin position="694"/>
        <end position="708"/>
    </location>
</feature>
<feature type="compositionally biased region" description="Basic and acidic residues" evidence="1">
    <location>
        <begin position="396"/>
        <end position="416"/>
    </location>
</feature>
<dbReference type="Gene3D" id="3.30.2130.30">
    <property type="match status" value="1"/>
</dbReference>
<comment type="caution">
    <text evidence="2">The sequence shown here is derived from an EMBL/GenBank/DDBJ whole genome shotgun (WGS) entry which is preliminary data.</text>
</comment>
<feature type="compositionally biased region" description="Low complexity" evidence="1">
    <location>
        <begin position="417"/>
        <end position="458"/>
    </location>
</feature>
<evidence type="ECO:0000256" key="1">
    <source>
        <dbReference type="SAM" id="MobiDB-lite"/>
    </source>
</evidence>
<reference evidence="2 3" key="1">
    <citation type="journal article" date="2017" name="Int. J. Parasitol.">
        <title>The genome of the protozoan parasite Cystoisospora suis and a reverse vaccinology approach to identify vaccine candidates.</title>
        <authorList>
            <person name="Palmieri N."/>
            <person name="Shrestha A."/>
            <person name="Ruttkowski B."/>
            <person name="Beck T."/>
            <person name="Vogl C."/>
            <person name="Tomley F."/>
            <person name="Blake D.P."/>
            <person name="Joachim A."/>
        </authorList>
    </citation>
    <scope>NUCLEOTIDE SEQUENCE [LARGE SCALE GENOMIC DNA]</scope>
    <source>
        <strain evidence="2 3">Wien I</strain>
    </source>
</reference>
<dbReference type="AlphaFoldDB" id="A0A2C6KT14"/>
<protein>
    <recommendedName>
        <fullName evidence="4">Methyltransferase</fullName>
    </recommendedName>
</protein>
<dbReference type="OrthoDB" id="332980at2759"/>
<sequence>MLQARRNMAGAMSSGGRAIGSALGFHARHPPSLVLFLSARKGLEPLLLREVRTSPSLRDLTSPSDANFLLARGCSASGEPKDDVSSQRAKEAVRLQSVQGGVLVHGADWEAAARLCMYSRIAEAVWLRLGHSKDCATEERLEETLLEIRWSQFFPDPAILPLIPVRVASFASQLCNERRVRSIVRKALTQYAALHKEEIPPKTTAFLCDVQGTFNSADPSCLHASSSSSGTAERLSSSSCSPLSVPVRASAETVSWTPRLDSLGRRSQVALSPPSIPSSSETCSRGLSPELQSISRLLEALNFRLSVVLASDSLFVDLQLSPRLTPRPYAYLSRHVANARAYPFPPNLSPFPSPANSLSLRSAGHSNTSGTVPLCPETVEKSSLVVSSVSLSTGNRESEGSFEAHESAYDHSELPDSSRAAPTSPSTPFLTCSSSLPSASVSSSTGSRSCSARPSAPSLPGSPYLSTPSCSPVIRELLNQDFTGFTSTCRADPDVSPEWSLARVTQDVRSEEKRRQWEGQVSTDCAEEQGDESPAKSGRRRVVYVGSLYGTAEHVPVETEKFTQRHPDVEFASRSHDQPKLPQWKLSAFESLLQTLRKAERQSMRARLAAAERQDSVGINSGKLNEKPQGNTFLSLRRLSRTAGDQPHPPSSPTESVAALESLGASGPSFSSFSRSPELRLCSPASAPLQTAGAPSSALLHSHPAASPRLSNDSSPLLLGSPVSASTASSSPPHSGLTLPVEVELLRLRQLYCGRHVTAAHAAGFLPPAALTSSAGLAEAYEADDATAAAVALASGVRRAWKREADVVVWDPFCGDGGLLLEVALLLKEDLAVCPLGLVPSPLSLLCSRATGRVDGSATPGVALTHCQKGEGANAERKGFPLAEVPQESQAGVRSSSSEGGGLCSPATQGSVCQEAHYLLSPESASNCSDFSIAGCAPASSSLASSSSPLRKGIVTLVGSDERALLLQAARNRIRSFHYFYCGGAPPEDWHTDYRNQPLAAISRTLPPSSNARELGSLTQGQDTEDQREGEDEARSSSEWEERKMRAKLYVPDETTEWGSKALPFRISLLNAPFYQVAPFLKGAFVLTRMPGRREGEFIGSAHKKAILLYERFGHLIASRADWRAVYVLTRGSAFQHYSRLEWEEVLKWKDVSDQPLKLLRWTGRKRALYASTTAADREKALTQIDLRLDGCDE</sequence>
<feature type="compositionally biased region" description="Acidic residues" evidence="1">
    <location>
        <begin position="1023"/>
        <end position="1032"/>
    </location>
</feature>
<evidence type="ECO:0008006" key="4">
    <source>
        <dbReference type="Google" id="ProtNLM"/>
    </source>
</evidence>
<dbReference type="EMBL" id="MIGC01003025">
    <property type="protein sequence ID" value="PHJ20099.1"/>
    <property type="molecule type" value="Genomic_DNA"/>
</dbReference>
<evidence type="ECO:0000313" key="3">
    <source>
        <dbReference type="Proteomes" id="UP000221165"/>
    </source>
</evidence>
<dbReference type="GeneID" id="94429444"/>
<proteinExistence type="predicted"/>
<feature type="compositionally biased region" description="Low complexity" evidence="1">
    <location>
        <begin position="721"/>
        <end position="735"/>
    </location>
</feature>
<keyword evidence="3" id="KW-1185">Reference proteome</keyword>
<feature type="compositionally biased region" description="Basic and acidic residues" evidence="1">
    <location>
        <begin position="508"/>
        <end position="517"/>
    </location>
</feature>
<dbReference type="VEuPathDB" id="ToxoDB:CSUI_006068"/>
<gene>
    <name evidence="2" type="ORF">CSUI_006068</name>
</gene>
<feature type="compositionally biased region" description="Polar residues" evidence="1">
    <location>
        <begin position="1006"/>
        <end position="1022"/>
    </location>
</feature>
<feature type="region of interest" description="Disordered" evidence="1">
    <location>
        <begin position="265"/>
        <end position="284"/>
    </location>
</feature>
<feature type="region of interest" description="Disordered" evidence="1">
    <location>
        <begin position="692"/>
        <end position="736"/>
    </location>
</feature>
<feature type="region of interest" description="Disordered" evidence="1">
    <location>
        <begin position="390"/>
        <end position="466"/>
    </location>
</feature>
<feature type="region of interest" description="Disordered" evidence="1">
    <location>
        <begin position="508"/>
        <end position="537"/>
    </location>
</feature>
<dbReference type="Proteomes" id="UP000221165">
    <property type="component" value="Unassembled WGS sequence"/>
</dbReference>
<feature type="region of interest" description="Disordered" evidence="1">
    <location>
        <begin position="1005"/>
        <end position="1040"/>
    </location>
</feature>
<organism evidence="2 3">
    <name type="scientific">Cystoisospora suis</name>
    <dbReference type="NCBI Taxonomy" id="483139"/>
    <lineage>
        <taxon>Eukaryota</taxon>
        <taxon>Sar</taxon>
        <taxon>Alveolata</taxon>
        <taxon>Apicomplexa</taxon>
        <taxon>Conoidasida</taxon>
        <taxon>Coccidia</taxon>
        <taxon>Eucoccidiorida</taxon>
        <taxon>Eimeriorina</taxon>
        <taxon>Sarcocystidae</taxon>
        <taxon>Cystoisospora</taxon>
    </lineage>
</organism>
<name>A0A2C6KT14_9APIC</name>
<accession>A0A2C6KT14</accession>